<dbReference type="PROSITE" id="PS51201">
    <property type="entry name" value="RCK_N"/>
    <property type="match status" value="1"/>
</dbReference>
<keyword evidence="10" id="KW-0175">Coiled coil</keyword>
<keyword evidence="8" id="KW-0406">Ion transport</keyword>
<evidence type="ECO:0000256" key="6">
    <source>
        <dbReference type="ARBA" id="ARBA00022958"/>
    </source>
</evidence>
<evidence type="ECO:0000256" key="8">
    <source>
        <dbReference type="ARBA" id="ARBA00023065"/>
    </source>
</evidence>
<evidence type="ECO:0000313" key="15">
    <source>
        <dbReference type="Proteomes" id="UP001497392"/>
    </source>
</evidence>
<evidence type="ECO:0000256" key="11">
    <source>
        <dbReference type="SAM" id="MobiDB-lite"/>
    </source>
</evidence>
<dbReference type="Pfam" id="PF02254">
    <property type="entry name" value="TrkA_N"/>
    <property type="match status" value="1"/>
</dbReference>
<comment type="caution">
    <text evidence="14">The sequence shown here is derived from an EMBL/GenBank/DDBJ whole genome shotgun (WGS) entry which is preliminary data.</text>
</comment>
<protein>
    <submittedName>
        <fullName evidence="14">G11169 protein</fullName>
    </submittedName>
</protein>
<feature type="transmembrane region" description="Helical" evidence="12">
    <location>
        <begin position="687"/>
        <end position="706"/>
    </location>
</feature>
<feature type="coiled-coil region" evidence="10">
    <location>
        <begin position="66"/>
        <end position="135"/>
    </location>
</feature>
<feature type="transmembrane region" description="Helical" evidence="12">
    <location>
        <begin position="634"/>
        <end position="652"/>
    </location>
</feature>
<feature type="transmembrane region" description="Helical" evidence="12">
    <location>
        <begin position="557"/>
        <end position="580"/>
    </location>
</feature>
<evidence type="ECO:0000256" key="12">
    <source>
        <dbReference type="SAM" id="Phobius"/>
    </source>
</evidence>
<feature type="transmembrane region" description="Helical" evidence="12">
    <location>
        <begin position="495"/>
        <end position="518"/>
    </location>
</feature>
<feature type="coiled-coil region" evidence="10">
    <location>
        <begin position="181"/>
        <end position="208"/>
    </location>
</feature>
<evidence type="ECO:0000256" key="4">
    <source>
        <dbReference type="ARBA" id="ARBA00022538"/>
    </source>
</evidence>
<dbReference type="EMBL" id="CAXHTA020000018">
    <property type="protein sequence ID" value="CAL5228098.1"/>
    <property type="molecule type" value="Genomic_DNA"/>
</dbReference>
<feature type="transmembrane region" description="Helical" evidence="12">
    <location>
        <begin position="776"/>
        <end position="794"/>
    </location>
</feature>
<keyword evidence="6" id="KW-0630">Potassium</keyword>
<accession>A0ABP1GD35</accession>
<evidence type="ECO:0000256" key="10">
    <source>
        <dbReference type="SAM" id="Coils"/>
    </source>
</evidence>
<keyword evidence="7 12" id="KW-1133">Transmembrane helix</keyword>
<dbReference type="Pfam" id="PF00999">
    <property type="entry name" value="Na_H_Exchanger"/>
    <property type="match status" value="1"/>
</dbReference>
<gene>
    <name evidence="14" type="primary">g11169</name>
    <name evidence="14" type="ORF">VP750_LOCUS10004</name>
</gene>
<dbReference type="PANTHER" id="PTHR46157:SF2">
    <property type="entry name" value="K(+) EFFLUX ANTIPORTER 1, CHLOROPLASTIC-RELATED"/>
    <property type="match status" value="1"/>
</dbReference>
<comment type="subcellular location">
    <subcellularLocation>
        <location evidence="1">Membrane</location>
        <topology evidence="1">Multi-pass membrane protein</topology>
    </subcellularLocation>
</comment>
<name>A0ABP1GD35_9CHLO</name>
<keyword evidence="3" id="KW-0050">Antiport</keyword>
<keyword evidence="15" id="KW-1185">Reference proteome</keyword>
<reference evidence="14 15" key="1">
    <citation type="submission" date="2024-06" db="EMBL/GenBank/DDBJ databases">
        <authorList>
            <person name="Kraege A."/>
            <person name="Thomma B."/>
        </authorList>
    </citation>
    <scope>NUCLEOTIDE SEQUENCE [LARGE SCALE GENOMIC DNA]</scope>
</reference>
<dbReference type="Gene3D" id="1.20.1530.20">
    <property type="match status" value="1"/>
</dbReference>
<dbReference type="Proteomes" id="UP001497392">
    <property type="component" value="Unassembled WGS sequence"/>
</dbReference>
<feature type="region of interest" description="Disordered" evidence="11">
    <location>
        <begin position="1"/>
        <end position="37"/>
    </location>
</feature>
<evidence type="ECO:0000259" key="13">
    <source>
        <dbReference type="PROSITE" id="PS51201"/>
    </source>
</evidence>
<sequence length="1022" mass="107270">MYRDFSCRAVASSSSGNGSSPSSPSSKSSDSALSPLGSEAKAALVQVQEAIQENTPEELTPLVEALDRAKRQQEEATGIREALEAEAQEVAQLAINARESCSAAGKRLEAVRSDLESALAERDHLVGEVQRMQAELQSESDAAAEGEDAVVEEAAVTETQDLGIRDLPDAQAQLIEMQLHLEEVSYNVDMIREKVQLLEQKSQAAEAAALNAETVASAAMSAAESAVREEMEAAAVAKSTATALNNVLGELRALGVSFETTDKLERSLEAKGVSKDDLEAAVDKALISAESTPAQAPAAEAKPVEAVPSVITAKAAAKEPEKKLPTVATRSFDEDMGSPRAEPAKLLQSKWVMAALAVAVIGVGLYTFRDTVLAGSVNSRLVKVYALLYQAKEAVVGALKQLPWPEIPHGEEGLIESVWLLLTSVVVVPLVCKLPGGSPVLGFLAGGALIGPHALGIIKDVEAVRHLAELGVVFLLFNIGLELSLERLRQMQKYVFGLGSAQVVATLAAVAYTAMAVTGCSGPASIVLGGGLALSSTAVAMQVLQERGETGSRHGRATFAVLLFQDLAVVVLLMLIPLLAPSESGAPAGLKTIARALGIAALKAVACIGLIIAGGRTLLRPIYRRMADMGNTDVFAATTLLVVLGTSVLTQIAGLSLALGAFLAGLLIAETEFALQVESDIAPYKGLLMGLFFMTVGMEISVGLFFSRIRTVVAGILGLLVGKVAIITALGPLFGLSRIQAARSGLLLAAGGEFAFVAFGEAMSHNLLQKAMVSELFLVVALTMALTPLMAEIGQRLGKAFEKSDVKTLQATEGQTEELRGHVIIAGFGRVGQIIGQLLAERLIPFVAVDVRMDCVQAGKALDLPVYFGDAGSSAVLHSLGAKHAACAVITLDTPGANYRSVWALHKHFPNVKIYVRAHDVMHGLNLEKAGATAVVPETLEPSLQLASAVLSQLNMPPDDVQEAIQEFRRAHMGELQALCKSSGASLGYGFPTMDLDEDEIPGFDDNGLDGLPEQPLVIAVP</sequence>
<evidence type="ECO:0000256" key="9">
    <source>
        <dbReference type="ARBA" id="ARBA00023136"/>
    </source>
</evidence>
<evidence type="ECO:0000256" key="7">
    <source>
        <dbReference type="ARBA" id="ARBA00022989"/>
    </source>
</evidence>
<keyword evidence="2" id="KW-0813">Transport</keyword>
<keyword evidence="9 12" id="KW-0472">Membrane</keyword>
<keyword evidence="4" id="KW-0633">Potassium transport</keyword>
<feature type="transmembrane region" description="Helical" evidence="12">
    <location>
        <begin position="712"/>
        <end position="734"/>
    </location>
</feature>
<evidence type="ECO:0000256" key="1">
    <source>
        <dbReference type="ARBA" id="ARBA00004141"/>
    </source>
</evidence>
<dbReference type="Gene3D" id="3.40.50.720">
    <property type="entry name" value="NAD(P)-binding Rossmann-like Domain"/>
    <property type="match status" value="1"/>
</dbReference>
<dbReference type="SUPFAM" id="SSF51735">
    <property type="entry name" value="NAD(P)-binding Rossmann-fold domains"/>
    <property type="match status" value="1"/>
</dbReference>
<dbReference type="InterPro" id="IPR004771">
    <property type="entry name" value="K/H_exchanger"/>
</dbReference>
<proteinExistence type="predicted"/>
<evidence type="ECO:0000256" key="5">
    <source>
        <dbReference type="ARBA" id="ARBA00022692"/>
    </source>
</evidence>
<evidence type="ECO:0000313" key="14">
    <source>
        <dbReference type="EMBL" id="CAL5228098.1"/>
    </source>
</evidence>
<evidence type="ECO:0000256" key="3">
    <source>
        <dbReference type="ARBA" id="ARBA00022449"/>
    </source>
</evidence>
<feature type="transmembrane region" description="Helical" evidence="12">
    <location>
        <begin position="351"/>
        <end position="368"/>
    </location>
</feature>
<dbReference type="InterPro" id="IPR036291">
    <property type="entry name" value="NAD(P)-bd_dom_sf"/>
</dbReference>
<keyword evidence="5 12" id="KW-0812">Transmembrane</keyword>
<feature type="transmembrane region" description="Helical" evidence="12">
    <location>
        <begin position="746"/>
        <end position="764"/>
    </location>
</feature>
<dbReference type="PANTHER" id="PTHR46157">
    <property type="entry name" value="K(+) EFFLUX ANTIPORTER 3, CHLOROPLASTIC"/>
    <property type="match status" value="1"/>
</dbReference>
<feature type="transmembrane region" description="Helical" evidence="12">
    <location>
        <begin position="524"/>
        <end position="545"/>
    </location>
</feature>
<evidence type="ECO:0000256" key="2">
    <source>
        <dbReference type="ARBA" id="ARBA00022448"/>
    </source>
</evidence>
<dbReference type="InterPro" id="IPR038770">
    <property type="entry name" value="Na+/solute_symporter_sf"/>
</dbReference>
<feature type="transmembrane region" description="Helical" evidence="12">
    <location>
        <begin position="592"/>
        <end position="613"/>
    </location>
</feature>
<dbReference type="InterPro" id="IPR006153">
    <property type="entry name" value="Cation/H_exchanger_TM"/>
</dbReference>
<organism evidence="14 15">
    <name type="scientific">Coccomyxa viridis</name>
    <dbReference type="NCBI Taxonomy" id="1274662"/>
    <lineage>
        <taxon>Eukaryota</taxon>
        <taxon>Viridiplantae</taxon>
        <taxon>Chlorophyta</taxon>
        <taxon>core chlorophytes</taxon>
        <taxon>Trebouxiophyceae</taxon>
        <taxon>Trebouxiophyceae incertae sedis</taxon>
        <taxon>Coccomyxaceae</taxon>
        <taxon>Coccomyxa</taxon>
    </lineage>
</organism>
<dbReference type="NCBIfam" id="TIGR00932">
    <property type="entry name" value="2a37"/>
    <property type="match status" value="1"/>
</dbReference>
<feature type="domain" description="RCK N-terminal" evidence="13">
    <location>
        <begin position="820"/>
        <end position="937"/>
    </location>
</feature>
<dbReference type="InterPro" id="IPR003148">
    <property type="entry name" value="RCK_N"/>
</dbReference>
<feature type="compositionally biased region" description="Low complexity" evidence="11">
    <location>
        <begin position="12"/>
        <end position="37"/>
    </location>
</feature>